<keyword evidence="2" id="KW-1185">Reference proteome</keyword>
<evidence type="ECO:0000313" key="1">
    <source>
        <dbReference type="EMBL" id="KAJ9117189.1"/>
    </source>
</evidence>
<gene>
    <name evidence="1" type="ORF">QFC20_000332</name>
</gene>
<proteinExistence type="predicted"/>
<evidence type="ECO:0000313" key="2">
    <source>
        <dbReference type="Proteomes" id="UP001230649"/>
    </source>
</evidence>
<name>A0ACC2WZG5_9TREE</name>
<sequence>MPANRTKTKAAVAPGTPTSESSSRRSVSFRRRPDQRSSLSNLNVNDDEAERQSRRKSGGGNTFAERSKRRSSGLRKQVDENDEAQGAADQSDEAQRPTKPGEKKRKTATGTELDQSTGGADSRNNSTRTKKARLSVVSRQQGQNSMIVPVHGANDKATAPQVSMEVMSSDFEKWMKMATDNKITANNTWSFALIDYFADLTLLRNGPNDTSQSRRQVASIDPLTFICTGINFQKASCTLDGCVKVWTSRVDSVATETGKLLSGLADDMAGIDEEDAPAHAEGDGEEDGEDGTKKAKKRNQGTQATLAKSFDALKVKKFDLEFTVDPLFKKTSADFDEGGAMGLLMNHLSIDGKGRVVFDSGDVEVDEEDEEGNAEDAELENPDEMIDMEKLQELLPPFDDIAHRNISVTLADFKFASDPNEAFSLSMLTGMNRDDDTESVGEPAPAYGNGDEEDFFGGGNDFNDHDQDGGDYAGFFGGDAPQDAEGDAQDRNDGDLHNSANANSRVVYGPTVPFDPTKSTGSNGLVMAMDDGEAMMLDYFDQGFLKNWAGPEHWKLRRAIKRVEPAENATAAKQARKEKTPSLIDFENAEPPSAKDLFATAKAAITLPATAAKKGRGTSPPKGKKGKKSKDVHEEVEERDEHLLPDDMHFSSRQLLRLFMKPKFTLKMRRRMEISEVMQDDGEVDENFWASAAAARAQGDEDGDAGESQPNGYDGQFFHDDVDDAGDFAEVDDGLLGETPGVEDEDDLWAGAQGLKKAKPETVNYAKRAKRVDVKRLKDNIWKGLKIPARLHEDDTENEPDASKTLDDPDYTPGEERTFSTVIENLRDSYSSDKMSEISTSFCFICLLHLANEQGLEIEPARFDDGTNAVGVIGEAEGVEASGGKALGANIDTKNDRVIGELQALRIRKDLNVTDAEWRSALWWILLWIASCMIMFSGGSLLGGQPMSSAQIKRSRLPVLVTFIGLMGINV</sequence>
<organism evidence="1 2">
    <name type="scientific">Naganishia adeliensis</name>
    <dbReference type="NCBI Taxonomy" id="92952"/>
    <lineage>
        <taxon>Eukaryota</taxon>
        <taxon>Fungi</taxon>
        <taxon>Dikarya</taxon>
        <taxon>Basidiomycota</taxon>
        <taxon>Agaricomycotina</taxon>
        <taxon>Tremellomycetes</taxon>
        <taxon>Filobasidiales</taxon>
        <taxon>Filobasidiaceae</taxon>
        <taxon>Naganishia</taxon>
    </lineage>
</organism>
<protein>
    <submittedName>
        <fullName evidence="1">Uncharacterized protein</fullName>
    </submittedName>
</protein>
<dbReference type="EMBL" id="JASBWS010000002">
    <property type="protein sequence ID" value="KAJ9117189.1"/>
    <property type="molecule type" value="Genomic_DNA"/>
</dbReference>
<reference evidence="1" key="1">
    <citation type="submission" date="2023-04" db="EMBL/GenBank/DDBJ databases">
        <title>Draft Genome sequencing of Naganishia species isolated from polar environments using Oxford Nanopore Technology.</title>
        <authorList>
            <person name="Leo P."/>
            <person name="Venkateswaran K."/>
        </authorList>
    </citation>
    <scope>NUCLEOTIDE SEQUENCE</scope>
    <source>
        <strain evidence="1">MNA-CCFEE 5262</strain>
    </source>
</reference>
<comment type="caution">
    <text evidence="1">The sequence shown here is derived from an EMBL/GenBank/DDBJ whole genome shotgun (WGS) entry which is preliminary data.</text>
</comment>
<accession>A0ACC2WZG5</accession>
<dbReference type="Proteomes" id="UP001230649">
    <property type="component" value="Unassembled WGS sequence"/>
</dbReference>